<accession>A0A3M0KL82</accession>
<evidence type="ECO:0000313" key="1">
    <source>
        <dbReference type="EMBL" id="RMC11984.1"/>
    </source>
</evidence>
<dbReference type="EMBL" id="QRBI01000107">
    <property type="protein sequence ID" value="RMC11984.1"/>
    <property type="molecule type" value="Genomic_DNA"/>
</dbReference>
<evidence type="ECO:0008006" key="3">
    <source>
        <dbReference type="Google" id="ProtNLM"/>
    </source>
</evidence>
<name>A0A3M0KL82_HIRRU</name>
<protein>
    <recommendedName>
        <fullName evidence="3">Peptidase A2 domain-containing protein</fullName>
    </recommendedName>
</protein>
<organism evidence="1 2">
    <name type="scientific">Hirundo rustica rustica</name>
    <dbReference type="NCBI Taxonomy" id="333673"/>
    <lineage>
        <taxon>Eukaryota</taxon>
        <taxon>Metazoa</taxon>
        <taxon>Chordata</taxon>
        <taxon>Craniata</taxon>
        <taxon>Vertebrata</taxon>
        <taxon>Euteleostomi</taxon>
        <taxon>Archelosauria</taxon>
        <taxon>Archosauria</taxon>
        <taxon>Dinosauria</taxon>
        <taxon>Saurischia</taxon>
        <taxon>Theropoda</taxon>
        <taxon>Coelurosauria</taxon>
        <taxon>Aves</taxon>
        <taxon>Neognathae</taxon>
        <taxon>Neoaves</taxon>
        <taxon>Telluraves</taxon>
        <taxon>Australaves</taxon>
        <taxon>Passeriformes</taxon>
        <taxon>Sylvioidea</taxon>
        <taxon>Hirundinidae</taxon>
        <taxon>Hirundo</taxon>
    </lineage>
</organism>
<gene>
    <name evidence="1" type="ORF">DUI87_11117</name>
</gene>
<proteinExistence type="predicted"/>
<dbReference type="InterPro" id="IPR021109">
    <property type="entry name" value="Peptidase_aspartic_dom_sf"/>
</dbReference>
<sequence>MSNLWFYLHDCGEDMKKWDGKSTSALTAQLCGEKGQSDLLDCVDLMAWHKYKALTDTGAQSTLMPSRYIGARISLYFWGGRRIPTVTLLEAEVSLTANKWQNHPTATGPEALDILGIDYLRRGYFKDPKGHNRAFGIAAVDTGN</sequence>
<keyword evidence="2" id="KW-1185">Reference proteome</keyword>
<comment type="caution">
    <text evidence="1">The sequence shown here is derived from an EMBL/GenBank/DDBJ whole genome shotgun (WGS) entry which is preliminary data.</text>
</comment>
<evidence type="ECO:0000313" key="2">
    <source>
        <dbReference type="Proteomes" id="UP000269221"/>
    </source>
</evidence>
<dbReference type="AlphaFoldDB" id="A0A3M0KL82"/>
<dbReference type="Proteomes" id="UP000269221">
    <property type="component" value="Unassembled WGS sequence"/>
</dbReference>
<dbReference type="SUPFAM" id="SSF50630">
    <property type="entry name" value="Acid proteases"/>
    <property type="match status" value="1"/>
</dbReference>
<reference evidence="1 2" key="1">
    <citation type="submission" date="2018-07" db="EMBL/GenBank/DDBJ databases">
        <title>A high quality draft genome assembly of the barn swallow (H. rustica rustica).</title>
        <authorList>
            <person name="Formenti G."/>
            <person name="Chiara M."/>
            <person name="Poveda L."/>
            <person name="Francoijs K.-J."/>
            <person name="Bonisoli-Alquati A."/>
            <person name="Canova L."/>
            <person name="Gianfranceschi L."/>
            <person name="Horner D.S."/>
            <person name="Saino N."/>
        </authorList>
    </citation>
    <scope>NUCLEOTIDE SEQUENCE [LARGE SCALE GENOMIC DNA]</scope>
    <source>
        <strain evidence="1">Chelidonia</strain>
        <tissue evidence="1">Blood</tissue>
    </source>
</reference>